<dbReference type="EMBL" id="BAAALD010000044">
    <property type="protein sequence ID" value="GAA1096757.1"/>
    <property type="molecule type" value="Genomic_DNA"/>
</dbReference>
<protein>
    <submittedName>
        <fullName evidence="1">Uncharacterized protein</fullName>
    </submittedName>
</protein>
<keyword evidence="2" id="KW-1185">Reference proteome</keyword>
<organism evidence="1 2">
    <name type="scientific">Kitasatospora arboriphila</name>
    <dbReference type="NCBI Taxonomy" id="258052"/>
    <lineage>
        <taxon>Bacteria</taxon>
        <taxon>Bacillati</taxon>
        <taxon>Actinomycetota</taxon>
        <taxon>Actinomycetes</taxon>
        <taxon>Kitasatosporales</taxon>
        <taxon>Streptomycetaceae</taxon>
        <taxon>Kitasatospora</taxon>
    </lineage>
</organism>
<sequence length="101" mass="10816">MLLLGTGKLSRLQRVTAHRLLAVDSPAVHLPKLSRALVKLGKEIAHLPEARLALLDEAVAAARAMDPTDPYRPQVLAEALDARREQLHAMGRTADGPAGGQ</sequence>
<dbReference type="Proteomes" id="UP001499987">
    <property type="component" value="Unassembled WGS sequence"/>
</dbReference>
<name>A0ABP4EB15_9ACTN</name>
<evidence type="ECO:0000313" key="1">
    <source>
        <dbReference type="EMBL" id="GAA1096757.1"/>
    </source>
</evidence>
<comment type="caution">
    <text evidence="1">The sequence shown here is derived from an EMBL/GenBank/DDBJ whole genome shotgun (WGS) entry which is preliminary data.</text>
</comment>
<accession>A0ABP4EB15</accession>
<reference evidence="2" key="1">
    <citation type="journal article" date="2019" name="Int. J. Syst. Evol. Microbiol.">
        <title>The Global Catalogue of Microorganisms (GCM) 10K type strain sequencing project: providing services to taxonomists for standard genome sequencing and annotation.</title>
        <authorList>
            <consortium name="The Broad Institute Genomics Platform"/>
            <consortium name="The Broad Institute Genome Sequencing Center for Infectious Disease"/>
            <person name="Wu L."/>
            <person name="Ma J."/>
        </authorList>
    </citation>
    <scope>NUCLEOTIDE SEQUENCE [LARGE SCALE GENOMIC DNA]</scope>
    <source>
        <strain evidence="2">JCM 13002</strain>
    </source>
</reference>
<proteinExistence type="predicted"/>
<evidence type="ECO:0000313" key="2">
    <source>
        <dbReference type="Proteomes" id="UP001499987"/>
    </source>
</evidence>
<gene>
    <name evidence="1" type="ORF">GCM10009663_44790</name>
</gene>